<dbReference type="PhylomeDB" id="T1JFR0"/>
<dbReference type="Gene3D" id="1.20.80.10">
    <property type="match status" value="1"/>
</dbReference>
<evidence type="ECO:0000313" key="8">
    <source>
        <dbReference type="EnsemblMetazoa" id="SMAR012674-PA"/>
    </source>
</evidence>
<feature type="compositionally biased region" description="Low complexity" evidence="5">
    <location>
        <begin position="406"/>
        <end position="425"/>
    </location>
</feature>
<dbReference type="SMART" id="SM00295">
    <property type="entry name" value="B41"/>
    <property type="match status" value="1"/>
</dbReference>
<keyword evidence="6" id="KW-0812">Transmembrane</keyword>
<accession>T1JFR0</accession>
<dbReference type="eggNOG" id="KOG3530">
    <property type="taxonomic scope" value="Eukaryota"/>
</dbReference>
<proteinExistence type="predicted"/>
<dbReference type="CDD" id="cd14473">
    <property type="entry name" value="FERM_B-lobe"/>
    <property type="match status" value="1"/>
</dbReference>
<dbReference type="STRING" id="126957.T1JFR0"/>
<dbReference type="GO" id="GO:0048731">
    <property type="term" value="P:system development"/>
    <property type="evidence" value="ECO:0007669"/>
    <property type="project" value="UniProtKB-ARBA"/>
</dbReference>
<dbReference type="GO" id="GO:0009887">
    <property type="term" value="P:animal organ morphogenesis"/>
    <property type="evidence" value="ECO:0007669"/>
    <property type="project" value="UniProtKB-ARBA"/>
</dbReference>
<reference evidence="8" key="2">
    <citation type="submission" date="2015-02" db="UniProtKB">
        <authorList>
            <consortium name="EnsemblMetazoa"/>
        </authorList>
    </citation>
    <scope>IDENTIFICATION</scope>
</reference>
<feature type="transmembrane region" description="Helical" evidence="6">
    <location>
        <begin position="507"/>
        <end position="528"/>
    </location>
</feature>
<dbReference type="GO" id="GO:0005856">
    <property type="term" value="C:cytoskeleton"/>
    <property type="evidence" value="ECO:0007669"/>
    <property type="project" value="TreeGrafter"/>
</dbReference>
<evidence type="ECO:0000259" key="7">
    <source>
        <dbReference type="PROSITE" id="PS50057"/>
    </source>
</evidence>
<name>T1JFR0_STRMM</name>
<dbReference type="Gene3D" id="2.30.29.30">
    <property type="entry name" value="Pleckstrin-homology domain (PH domain)/Phosphotyrosine-binding domain (PTB)"/>
    <property type="match status" value="1"/>
</dbReference>
<dbReference type="CDD" id="cd13192">
    <property type="entry name" value="FERM_C_FRMD3_FRMD5"/>
    <property type="match status" value="1"/>
</dbReference>
<dbReference type="HOGENOM" id="CLU_003623_1_7_1"/>
<dbReference type="SMART" id="SM01195">
    <property type="entry name" value="FA"/>
    <property type="match status" value="1"/>
</dbReference>
<dbReference type="InterPro" id="IPR029071">
    <property type="entry name" value="Ubiquitin-like_domsf"/>
</dbReference>
<dbReference type="PROSITE" id="PS50057">
    <property type="entry name" value="FERM_3"/>
    <property type="match status" value="1"/>
</dbReference>
<dbReference type="InterPro" id="IPR019748">
    <property type="entry name" value="FERM_central"/>
</dbReference>
<keyword evidence="9" id="KW-1185">Reference proteome</keyword>
<evidence type="ECO:0000256" key="1">
    <source>
        <dbReference type="ARBA" id="ARBA00004536"/>
    </source>
</evidence>
<evidence type="ECO:0000256" key="2">
    <source>
        <dbReference type="ARBA" id="ARBA00022025"/>
    </source>
</evidence>
<dbReference type="Proteomes" id="UP000014500">
    <property type="component" value="Unassembled WGS sequence"/>
</dbReference>
<dbReference type="GO" id="GO:0008092">
    <property type="term" value="F:cytoskeletal protein binding"/>
    <property type="evidence" value="ECO:0007669"/>
    <property type="project" value="InterPro"/>
</dbReference>
<dbReference type="Pfam" id="PF09379">
    <property type="entry name" value="FERM_N"/>
    <property type="match status" value="1"/>
</dbReference>
<dbReference type="EMBL" id="JH432185">
    <property type="status" value="NOT_ANNOTATED_CDS"/>
    <property type="molecule type" value="Genomic_DNA"/>
</dbReference>
<protein>
    <recommendedName>
        <fullName evidence="2">Moesin/ezrin/radixin homolog 1</fullName>
    </recommendedName>
</protein>
<dbReference type="PROSITE" id="PS00660">
    <property type="entry name" value="FERM_1"/>
    <property type="match status" value="1"/>
</dbReference>
<feature type="compositionally biased region" description="Basic and acidic residues" evidence="5">
    <location>
        <begin position="388"/>
        <end position="404"/>
    </location>
</feature>
<dbReference type="GO" id="GO:0071944">
    <property type="term" value="C:cell periphery"/>
    <property type="evidence" value="ECO:0007669"/>
    <property type="project" value="UniProtKB-ARBA"/>
</dbReference>
<dbReference type="Gene3D" id="3.10.20.90">
    <property type="entry name" value="Phosphatidylinositol 3-kinase Catalytic Subunit, Chain A, domain 1"/>
    <property type="match status" value="1"/>
</dbReference>
<dbReference type="FunFam" id="1.20.80.10:FF:000006">
    <property type="entry name" value="FERM domain-containing protein 5 isoform X1"/>
    <property type="match status" value="1"/>
</dbReference>
<feature type="compositionally biased region" description="Polar residues" evidence="5">
    <location>
        <begin position="352"/>
        <end position="370"/>
    </location>
</feature>
<dbReference type="FunFam" id="3.10.20.90:FF:000002">
    <property type="entry name" value="Erythrocyte protein band 4.1-like 3"/>
    <property type="match status" value="1"/>
</dbReference>
<dbReference type="InterPro" id="IPR000798">
    <property type="entry name" value="Ez/rad/moesin-like"/>
</dbReference>
<feature type="region of interest" description="Disordered" evidence="5">
    <location>
        <begin position="352"/>
        <end position="441"/>
    </location>
</feature>
<dbReference type="Pfam" id="PF00373">
    <property type="entry name" value="FERM_M"/>
    <property type="match status" value="1"/>
</dbReference>
<keyword evidence="6" id="KW-0472">Membrane</keyword>
<feature type="domain" description="FERM" evidence="7">
    <location>
        <begin position="14"/>
        <end position="295"/>
    </location>
</feature>
<dbReference type="Pfam" id="PF08736">
    <property type="entry name" value="FA"/>
    <property type="match status" value="1"/>
</dbReference>
<dbReference type="SUPFAM" id="SSF54236">
    <property type="entry name" value="Ubiquitin-like"/>
    <property type="match status" value="1"/>
</dbReference>
<dbReference type="Pfam" id="PF09380">
    <property type="entry name" value="FERM_C"/>
    <property type="match status" value="1"/>
</dbReference>
<keyword evidence="3" id="KW-0965">Cell junction</keyword>
<dbReference type="InterPro" id="IPR014847">
    <property type="entry name" value="FA"/>
</dbReference>
<dbReference type="InterPro" id="IPR018979">
    <property type="entry name" value="FERM_N"/>
</dbReference>
<sequence>MFKFGSKNDVNIDYKCTLRLLDDNEILQCDFQRDHKGQFLLDYVCTQLNLVEKDYFGLRYVDQNKQRHWLDPTRSIVKQIKGIQPIIFCFRVKFYPPDPYRLREEITKYQIFLQLRRDLLHGRLYCSFNDSALLAAYIVQSELGDYEPDEHVGNYVSEFKLVLKQTIKNEEKISEIHQTQLRGQVPSVSEINFLKKACLLDTYGVDPHPVKDHKGVQLYLGVNYAGIITFQGSRKTHHFKWQDVQRLNYEGKMFIIHLMFNEKKHTVGFKCPTGSACRHLWRCAVEQRLFFTLSTSSQVPSVVTGGSFFSRGSRFRYSGRVEKEILEDTHMIKREQPLFVRNSLRSFSLRQKSASFSNPSQTPANESTAEPFTLVTRPGHTTPMSEGHYARTEDEAVTPQDHHQQHQYQQHQQQQQQQHPQQHHYQQQHDETFPPSRSSTYDDVLEPVEEEYAPPPSSNINNAVNSHAYFNHADSAKQQQQQQQNEEEEKETNMYDYKSAVITKKKWIRITIPTFLAFFSLCFVLLLLESNSDFLSDVRKLPELVILRREYYEPAKEFLVAKIRAVFSSALR</sequence>
<dbReference type="InterPro" id="IPR011993">
    <property type="entry name" value="PH-like_dom_sf"/>
</dbReference>
<evidence type="ECO:0000256" key="5">
    <source>
        <dbReference type="SAM" id="MobiDB-lite"/>
    </source>
</evidence>
<dbReference type="PRINTS" id="PR00661">
    <property type="entry name" value="ERMFAMILY"/>
</dbReference>
<organism evidence="8 9">
    <name type="scientific">Strigamia maritima</name>
    <name type="common">European centipede</name>
    <name type="synonym">Geophilus maritimus</name>
    <dbReference type="NCBI Taxonomy" id="126957"/>
    <lineage>
        <taxon>Eukaryota</taxon>
        <taxon>Metazoa</taxon>
        <taxon>Ecdysozoa</taxon>
        <taxon>Arthropoda</taxon>
        <taxon>Myriapoda</taxon>
        <taxon>Chilopoda</taxon>
        <taxon>Pleurostigmophora</taxon>
        <taxon>Geophilomorpha</taxon>
        <taxon>Linotaeniidae</taxon>
        <taxon>Strigamia</taxon>
    </lineage>
</organism>
<dbReference type="SUPFAM" id="SSF47031">
    <property type="entry name" value="Second domain of FERM"/>
    <property type="match status" value="1"/>
</dbReference>
<dbReference type="PANTHER" id="PTHR23280:SF32">
    <property type="entry name" value="FI22325P1"/>
    <property type="match status" value="1"/>
</dbReference>
<dbReference type="EnsemblMetazoa" id="SMAR012674-RA">
    <property type="protein sequence ID" value="SMAR012674-PA"/>
    <property type="gene ID" value="SMAR012674"/>
</dbReference>
<dbReference type="CDD" id="cd17102">
    <property type="entry name" value="FERM_F1_FRMD3"/>
    <property type="match status" value="1"/>
</dbReference>
<dbReference type="AlphaFoldDB" id="T1JFR0"/>
<dbReference type="OMA" id="KKWIRIT"/>
<dbReference type="SUPFAM" id="SSF50729">
    <property type="entry name" value="PH domain-like"/>
    <property type="match status" value="1"/>
</dbReference>
<dbReference type="PANTHER" id="PTHR23280">
    <property type="entry name" value="4.1 G PROTEIN"/>
    <property type="match status" value="1"/>
</dbReference>
<dbReference type="GO" id="GO:0031032">
    <property type="term" value="P:actomyosin structure organization"/>
    <property type="evidence" value="ECO:0007669"/>
    <property type="project" value="TreeGrafter"/>
</dbReference>
<dbReference type="InterPro" id="IPR018980">
    <property type="entry name" value="FERM_PH-like_C"/>
</dbReference>
<feature type="region of interest" description="Disordered" evidence="5">
    <location>
        <begin position="473"/>
        <end position="492"/>
    </location>
</feature>
<dbReference type="InterPro" id="IPR035963">
    <property type="entry name" value="FERM_2"/>
</dbReference>
<comment type="subcellular location">
    <subcellularLocation>
        <location evidence="1">Cell junction</location>
        <location evidence="1">Adherens junction</location>
    </subcellularLocation>
    <subcellularLocation>
        <location evidence="4">Cell projection</location>
        <location evidence="4">Rhabdomere</location>
    </subcellularLocation>
</comment>
<reference evidence="9" key="1">
    <citation type="submission" date="2011-05" db="EMBL/GenBank/DDBJ databases">
        <authorList>
            <person name="Richards S.R."/>
            <person name="Qu J."/>
            <person name="Jiang H."/>
            <person name="Jhangiani S.N."/>
            <person name="Agravi P."/>
            <person name="Goodspeed R."/>
            <person name="Gross S."/>
            <person name="Mandapat C."/>
            <person name="Jackson L."/>
            <person name="Mathew T."/>
            <person name="Pu L."/>
            <person name="Thornton R."/>
            <person name="Saada N."/>
            <person name="Wilczek-Boney K.B."/>
            <person name="Lee S."/>
            <person name="Kovar C."/>
            <person name="Wu Y."/>
            <person name="Scherer S.E."/>
            <person name="Worley K.C."/>
            <person name="Muzny D.M."/>
            <person name="Gibbs R."/>
        </authorList>
    </citation>
    <scope>NUCLEOTIDE SEQUENCE</scope>
    <source>
        <strain evidence="9">Brora</strain>
    </source>
</reference>
<evidence type="ECO:0000256" key="4">
    <source>
        <dbReference type="ARBA" id="ARBA00043944"/>
    </source>
</evidence>
<evidence type="ECO:0000256" key="6">
    <source>
        <dbReference type="SAM" id="Phobius"/>
    </source>
</evidence>
<dbReference type="PRINTS" id="PR00935">
    <property type="entry name" value="BAND41"/>
</dbReference>
<evidence type="ECO:0000256" key="3">
    <source>
        <dbReference type="ARBA" id="ARBA00022949"/>
    </source>
</evidence>
<dbReference type="InterPro" id="IPR019747">
    <property type="entry name" value="FERM_CS"/>
</dbReference>
<dbReference type="FunFam" id="2.30.29.30:FF:000002">
    <property type="entry name" value="Band 4.1-like protein 5 isoform 1"/>
    <property type="match status" value="1"/>
</dbReference>
<keyword evidence="6" id="KW-1133">Transmembrane helix</keyword>
<dbReference type="InterPro" id="IPR014352">
    <property type="entry name" value="FERM/acyl-CoA-bd_prot_sf"/>
</dbReference>
<evidence type="ECO:0000313" key="9">
    <source>
        <dbReference type="Proteomes" id="UP000014500"/>
    </source>
</evidence>
<dbReference type="GO" id="GO:0005912">
    <property type="term" value="C:adherens junction"/>
    <property type="evidence" value="ECO:0007669"/>
    <property type="project" value="UniProtKB-SubCell"/>
</dbReference>
<dbReference type="SMART" id="SM01196">
    <property type="entry name" value="FERM_C"/>
    <property type="match status" value="1"/>
</dbReference>
<dbReference type="InterPro" id="IPR000299">
    <property type="entry name" value="FERM_domain"/>
</dbReference>
<dbReference type="InterPro" id="IPR019749">
    <property type="entry name" value="Band_41_domain"/>
</dbReference>